<dbReference type="EMBL" id="BJYY01000010">
    <property type="protein sequence ID" value="GEO33589.1"/>
    <property type="molecule type" value="Genomic_DNA"/>
</dbReference>
<dbReference type="InterPro" id="IPR050172">
    <property type="entry name" value="SsuD_RutA_monooxygenase"/>
</dbReference>
<evidence type="ECO:0000256" key="3">
    <source>
        <dbReference type="ARBA" id="ARBA00023002"/>
    </source>
</evidence>
<accession>A0A512DAT2</accession>
<dbReference type="Proteomes" id="UP000321181">
    <property type="component" value="Unassembled WGS sequence"/>
</dbReference>
<evidence type="ECO:0000313" key="7">
    <source>
        <dbReference type="Proteomes" id="UP000321181"/>
    </source>
</evidence>
<evidence type="ECO:0000256" key="4">
    <source>
        <dbReference type="ARBA" id="ARBA00023033"/>
    </source>
</evidence>
<feature type="domain" description="Luciferase-like" evidence="5">
    <location>
        <begin position="15"/>
        <end position="186"/>
    </location>
</feature>
<dbReference type="PANTHER" id="PTHR42847">
    <property type="entry name" value="ALKANESULFONATE MONOOXYGENASE"/>
    <property type="match status" value="1"/>
</dbReference>
<evidence type="ECO:0000256" key="2">
    <source>
        <dbReference type="ARBA" id="ARBA00022643"/>
    </source>
</evidence>
<evidence type="ECO:0000259" key="5">
    <source>
        <dbReference type="Pfam" id="PF00296"/>
    </source>
</evidence>
<dbReference type="SUPFAM" id="SSF51679">
    <property type="entry name" value="Bacterial luciferase-like"/>
    <property type="match status" value="1"/>
</dbReference>
<keyword evidence="2" id="KW-0288">FMN</keyword>
<name>A0A512DAT2_9CELL</name>
<evidence type="ECO:0000256" key="1">
    <source>
        <dbReference type="ARBA" id="ARBA00022630"/>
    </source>
</evidence>
<comment type="caution">
    <text evidence="6">The sequence shown here is derived from an EMBL/GenBank/DDBJ whole genome shotgun (WGS) entry which is preliminary data.</text>
</comment>
<evidence type="ECO:0000313" key="6">
    <source>
        <dbReference type="EMBL" id="GEO33589.1"/>
    </source>
</evidence>
<dbReference type="AlphaFoldDB" id="A0A512DAT2"/>
<dbReference type="InterPro" id="IPR011251">
    <property type="entry name" value="Luciferase-like_dom"/>
</dbReference>
<reference evidence="6 7" key="1">
    <citation type="submission" date="2019-07" db="EMBL/GenBank/DDBJ databases">
        <title>Whole genome shotgun sequence of Cellulomonas aerilata NBRC 106308.</title>
        <authorList>
            <person name="Hosoyama A."/>
            <person name="Uohara A."/>
            <person name="Ohji S."/>
            <person name="Ichikawa N."/>
        </authorList>
    </citation>
    <scope>NUCLEOTIDE SEQUENCE [LARGE SCALE GENOMIC DNA]</scope>
    <source>
        <strain evidence="6 7">NBRC 106308</strain>
    </source>
</reference>
<keyword evidence="3" id="KW-0560">Oxidoreductase</keyword>
<dbReference type="PANTHER" id="PTHR42847:SF4">
    <property type="entry name" value="ALKANESULFONATE MONOOXYGENASE-RELATED"/>
    <property type="match status" value="1"/>
</dbReference>
<dbReference type="RefSeq" id="WP_146901748.1">
    <property type="nucleotide sequence ID" value="NZ_BAAARM010000002.1"/>
</dbReference>
<gene>
    <name evidence="6" type="ORF">CAE01nite_13140</name>
</gene>
<dbReference type="Pfam" id="PF00296">
    <property type="entry name" value="Bac_luciferase"/>
    <property type="match status" value="1"/>
</dbReference>
<sequence>MRYAVSMPNFGVGLDAAAVGDAAATAEAAGWDGFFLWDHTLAFPPGPVDLVDPWIALTVAATRTRRLRLGTLVTPLPRRRPVDLARQVVTLDHLSGGRVTLGVGLGSMPFEWEYGGEEPDPVVRGAMLDEALEVLTALWTAEPVRHEGTHYRLAGPDGWGALHHPPPVQRPRVPVWVGGTWPTGARPLRRAARWDGVVPMRLDGRWEPSDTAGVAALVRRHRGFLDGFDVAVPGESDAGAGGEVTGAHAEAGATWWVEAVHPWRFGYTDGGPWPGTAMVDRIAAGPPRAAPRP</sequence>
<keyword evidence="1" id="KW-0285">Flavoprotein</keyword>
<keyword evidence="7" id="KW-1185">Reference proteome</keyword>
<dbReference type="GO" id="GO:0008726">
    <property type="term" value="F:alkanesulfonate monooxygenase activity"/>
    <property type="evidence" value="ECO:0007669"/>
    <property type="project" value="TreeGrafter"/>
</dbReference>
<dbReference type="Gene3D" id="3.20.20.30">
    <property type="entry name" value="Luciferase-like domain"/>
    <property type="match status" value="1"/>
</dbReference>
<dbReference type="GO" id="GO:0046306">
    <property type="term" value="P:alkanesulfonate catabolic process"/>
    <property type="evidence" value="ECO:0007669"/>
    <property type="project" value="TreeGrafter"/>
</dbReference>
<dbReference type="InterPro" id="IPR036661">
    <property type="entry name" value="Luciferase-like_sf"/>
</dbReference>
<proteinExistence type="predicted"/>
<dbReference type="OrthoDB" id="5175259at2"/>
<keyword evidence="4" id="KW-0503">Monooxygenase</keyword>
<protein>
    <recommendedName>
        <fullName evidence="5">Luciferase-like domain-containing protein</fullName>
    </recommendedName>
</protein>
<organism evidence="6 7">
    <name type="scientific">Cellulomonas aerilata</name>
    <dbReference type="NCBI Taxonomy" id="515326"/>
    <lineage>
        <taxon>Bacteria</taxon>
        <taxon>Bacillati</taxon>
        <taxon>Actinomycetota</taxon>
        <taxon>Actinomycetes</taxon>
        <taxon>Micrococcales</taxon>
        <taxon>Cellulomonadaceae</taxon>
        <taxon>Cellulomonas</taxon>
    </lineage>
</organism>